<keyword evidence="9" id="KW-0675">Receptor</keyword>
<comment type="caution">
    <text evidence="9">The sequence shown here is derived from an EMBL/GenBank/DDBJ whole genome shotgun (WGS) entry which is preliminary data.</text>
</comment>
<keyword evidence="9" id="KW-0449">Lipoprotein</keyword>
<dbReference type="GO" id="GO:0016192">
    <property type="term" value="P:vesicle-mediated transport"/>
    <property type="evidence" value="ECO:0007669"/>
    <property type="project" value="UniProtKB-ARBA"/>
</dbReference>
<keyword evidence="6" id="KW-0472">Membrane</keyword>
<dbReference type="Gene3D" id="4.10.400.10">
    <property type="entry name" value="Low-density Lipoprotein Receptor"/>
    <property type="match status" value="2"/>
</dbReference>
<dbReference type="PROSITE" id="PS50068">
    <property type="entry name" value="LDLRA_2"/>
    <property type="match status" value="2"/>
</dbReference>
<dbReference type="InterPro" id="IPR050685">
    <property type="entry name" value="LDLR"/>
</dbReference>
<comment type="subcellular location">
    <subcellularLocation>
        <location evidence="2">Endomembrane system</location>
    </subcellularLocation>
    <subcellularLocation>
        <location evidence="1">Membrane</location>
        <topology evidence="1">Single-pass membrane protein</topology>
    </subcellularLocation>
</comment>
<evidence type="ECO:0000313" key="9">
    <source>
        <dbReference type="EMBL" id="GFO30443.1"/>
    </source>
</evidence>
<comment type="caution">
    <text evidence="8">Lacks conserved residue(s) required for the propagation of feature annotation.</text>
</comment>
<protein>
    <submittedName>
        <fullName evidence="9">Low-density lipoprotein receptor-related protein</fullName>
    </submittedName>
</protein>
<dbReference type="InterPro" id="IPR002172">
    <property type="entry name" value="LDrepeatLR_classA_rpt"/>
</dbReference>
<keyword evidence="3" id="KW-0812">Transmembrane</keyword>
<name>A0AAV4CES9_9GAST</name>
<dbReference type="SMART" id="SM00192">
    <property type="entry name" value="LDLa"/>
    <property type="match status" value="2"/>
</dbReference>
<dbReference type="InterPro" id="IPR036055">
    <property type="entry name" value="LDL_receptor-like_sf"/>
</dbReference>
<evidence type="ECO:0000256" key="7">
    <source>
        <dbReference type="ARBA" id="ARBA00023157"/>
    </source>
</evidence>
<dbReference type="EMBL" id="BLXT01006238">
    <property type="protein sequence ID" value="GFO30443.1"/>
    <property type="molecule type" value="Genomic_DNA"/>
</dbReference>
<evidence type="ECO:0000256" key="1">
    <source>
        <dbReference type="ARBA" id="ARBA00004167"/>
    </source>
</evidence>
<dbReference type="InterPro" id="IPR023415">
    <property type="entry name" value="LDLR_class-A_CS"/>
</dbReference>
<sequence length="293" mass="32001">MFISLGPSLWVSPIAVSITGSTTITGSIVVGPQFFDCVWLIKRFNADNIADAALLRLREVLLGDGWLQYGKVNSLEIRRGVTSQAPLLARYTAKNVTDINVTFVSTSGLYIRLRGGFYSTDKLSFLFTAVKNVTKGGNGCPGYFDFMCENLYCIEHNLVCDGVDHCSDGSDEAPAVDCTMSGMWNPHFQWNMPYVTDSPQASKLPLPPCDGILCSYTCITVDQICDGYVDCPGREDEDNCANQLATTMNYYSGGMHTAKPCISIVVAALVSILVVCDVLGSNTIHFIYSILER</sequence>
<evidence type="ECO:0000313" key="10">
    <source>
        <dbReference type="Proteomes" id="UP000735302"/>
    </source>
</evidence>
<evidence type="ECO:0000256" key="4">
    <source>
        <dbReference type="ARBA" id="ARBA00022737"/>
    </source>
</evidence>
<evidence type="ECO:0000256" key="3">
    <source>
        <dbReference type="ARBA" id="ARBA00022692"/>
    </source>
</evidence>
<evidence type="ECO:0000256" key="8">
    <source>
        <dbReference type="PROSITE-ProRule" id="PRU00124"/>
    </source>
</evidence>
<dbReference type="SUPFAM" id="SSF57424">
    <property type="entry name" value="LDL receptor-like module"/>
    <property type="match status" value="2"/>
</dbReference>
<keyword evidence="4" id="KW-0677">Repeat</keyword>
<keyword evidence="5" id="KW-1133">Transmembrane helix</keyword>
<dbReference type="GO" id="GO:0012505">
    <property type="term" value="C:endomembrane system"/>
    <property type="evidence" value="ECO:0007669"/>
    <property type="project" value="UniProtKB-SubCell"/>
</dbReference>
<feature type="disulfide bond" evidence="8">
    <location>
        <begin position="148"/>
        <end position="166"/>
    </location>
</feature>
<dbReference type="AlphaFoldDB" id="A0AAV4CES9"/>
<dbReference type="PANTHER" id="PTHR24270:SF62">
    <property type="entry name" value="LOW-DENSITY LIPOPROTEIN RECEPTOR-RELATED PROTEIN 2"/>
    <property type="match status" value="1"/>
</dbReference>
<proteinExistence type="predicted"/>
<keyword evidence="7 8" id="KW-1015">Disulfide bond</keyword>
<dbReference type="PROSITE" id="PS01209">
    <property type="entry name" value="LDLRA_1"/>
    <property type="match status" value="1"/>
</dbReference>
<dbReference type="Pfam" id="PF00057">
    <property type="entry name" value="Ldl_recept_a"/>
    <property type="match status" value="1"/>
</dbReference>
<accession>A0AAV4CES9</accession>
<dbReference type="PRINTS" id="PR00261">
    <property type="entry name" value="LDLRECEPTOR"/>
</dbReference>
<gene>
    <name evidence="9" type="ORF">PoB_005694800</name>
</gene>
<reference evidence="9 10" key="1">
    <citation type="journal article" date="2021" name="Elife">
        <title>Chloroplast acquisition without the gene transfer in kleptoplastic sea slugs, Plakobranchus ocellatus.</title>
        <authorList>
            <person name="Maeda T."/>
            <person name="Takahashi S."/>
            <person name="Yoshida T."/>
            <person name="Shimamura S."/>
            <person name="Takaki Y."/>
            <person name="Nagai Y."/>
            <person name="Toyoda A."/>
            <person name="Suzuki Y."/>
            <person name="Arimoto A."/>
            <person name="Ishii H."/>
            <person name="Satoh N."/>
            <person name="Nishiyama T."/>
            <person name="Hasebe M."/>
            <person name="Maruyama T."/>
            <person name="Minagawa J."/>
            <person name="Obokata J."/>
            <person name="Shigenobu S."/>
        </authorList>
    </citation>
    <scope>NUCLEOTIDE SEQUENCE [LARGE SCALE GENOMIC DNA]</scope>
</reference>
<evidence type="ECO:0000256" key="5">
    <source>
        <dbReference type="ARBA" id="ARBA00022989"/>
    </source>
</evidence>
<evidence type="ECO:0000256" key="6">
    <source>
        <dbReference type="ARBA" id="ARBA00023136"/>
    </source>
</evidence>
<feature type="disulfide bond" evidence="8">
    <location>
        <begin position="225"/>
        <end position="240"/>
    </location>
</feature>
<dbReference type="CDD" id="cd00112">
    <property type="entry name" value="LDLa"/>
    <property type="match status" value="2"/>
</dbReference>
<dbReference type="GO" id="GO:0005886">
    <property type="term" value="C:plasma membrane"/>
    <property type="evidence" value="ECO:0007669"/>
    <property type="project" value="TreeGrafter"/>
</dbReference>
<dbReference type="PANTHER" id="PTHR24270">
    <property type="entry name" value="LOW-DENSITY LIPOPROTEIN RECEPTOR-RELATED"/>
    <property type="match status" value="1"/>
</dbReference>
<keyword evidence="10" id="KW-1185">Reference proteome</keyword>
<organism evidence="9 10">
    <name type="scientific">Plakobranchus ocellatus</name>
    <dbReference type="NCBI Taxonomy" id="259542"/>
    <lineage>
        <taxon>Eukaryota</taxon>
        <taxon>Metazoa</taxon>
        <taxon>Spiralia</taxon>
        <taxon>Lophotrochozoa</taxon>
        <taxon>Mollusca</taxon>
        <taxon>Gastropoda</taxon>
        <taxon>Heterobranchia</taxon>
        <taxon>Euthyneura</taxon>
        <taxon>Panpulmonata</taxon>
        <taxon>Sacoglossa</taxon>
        <taxon>Placobranchoidea</taxon>
        <taxon>Plakobranchidae</taxon>
        <taxon>Plakobranchus</taxon>
    </lineage>
</organism>
<dbReference type="Proteomes" id="UP000735302">
    <property type="component" value="Unassembled WGS sequence"/>
</dbReference>
<evidence type="ECO:0000256" key="2">
    <source>
        <dbReference type="ARBA" id="ARBA00004308"/>
    </source>
</evidence>